<dbReference type="PANTHER" id="PTHR21666:SF270">
    <property type="entry name" value="MUREIN HYDROLASE ACTIVATOR ENVC"/>
    <property type="match status" value="1"/>
</dbReference>
<feature type="signal peptide" evidence="1">
    <location>
        <begin position="1"/>
        <end position="36"/>
    </location>
</feature>
<evidence type="ECO:0000313" key="3">
    <source>
        <dbReference type="EMBL" id="PHP65312.1"/>
    </source>
</evidence>
<organism evidence="3 4">
    <name type="scientific">Zhengella mangrovi</name>
    <dbReference type="NCBI Taxonomy" id="1982044"/>
    <lineage>
        <taxon>Bacteria</taxon>
        <taxon>Pseudomonadati</taxon>
        <taxon>Pseudomonadota</taxon>
        <taxon>Alphaproteobacteria</taxon>
        <taxon>Hyphomicrobiales</taxon>
        <taxon>Notoacmeibacteraceae</taxon>
        <taxon>Zhengella</taxon>
    </lineage>
</organism>
<dbReference type="SUPFAM" id="SSF51261">
    <property type="entry name" value="Duplicated hybrid motif"/>
    <property type="match status" value="1"/>
</dbReference>
<dbReference type="GO" id="GO:0004222">
    <property type="term" value="F:metalloendopeptidase activity"/>
    <property type="evidence" value="ECO:0007669"/>
    <property type="project" value="TreeGrafter"/>
</dbReference>
<dbReference type="EMBL" id="PDVP01000016">
    <property type="protein sequence ID" value="PHP65312.1"/>
    <property type="molecule type" value="Genomic_DNA"/>
</dbReference>
<accession>A0A2G1QIH3</accession>
<keyword evidence="4" id="KW-1185">Reference proteome</keyword>
<reference evidence="3 4" key="1">
    <citation type="submission" date="2017-10" db="EMBL/GenBank/DDBJ databases">
        <title>Sedimentibacterium mangrovi gen. nov., sp. nov., a novel member of family Phyllobacteriacea isolated from mangrove sediment.</title>
        <authorList>
            <person name="Liao H."/>
            <person name="Tian Y."/>
        </authorList>
    </citation>
    <scope>NUCLEOTIDE SEQUENCE [LARGE SCALE GENOMIC DNA]</scope>
    <source>
        <strain evidence="3 4">X9-2-2</strain>
    </source>
</reference>
<dbReference type="Pfam" id="PF01551">
    <property type="entry name" value="Peptidase_M23"/>
    <property type="match status" value="1"/>
</dbReference>
<sequence length="645" mass="68604">MNKSSNHLAETLTPHRRPRWWHVLLFMALLQAPAHAQFGGGEIAVPTDAASFQIDALHNDVVNAARALGLPQATTPVPPANRSSYEKLEYPLRLTPQAKGNSTVHISNFVDLDSGAGLQDFVCGTRTYNGHRGTDNFLSIGSWWRMDQGTHDIVAATDGTIVAKQDGQNDRTCGELSSVPNNPANYVTILQPDGLYAYYYHMKNGSVTPVAVGSTVKAGDYLGKVGSSGFSSGPHLHIELRTSAGETVDPFFGACTAAPSLWKHQWHAENDFRITEVSTHSAPPEFATCTNNVASTDTPHYQRAFNPGETVYLLLYLRDLFTTGEVISVEVYNPSGAMAWSSQFNTGARSYQSSYWYFTYNLSSGAARGKWRYRFTAGSQSAEGAFFVEADPPDATLFAATLPGGRSIRTGTTATAFVTIQNAGANIAYGCGIYLQTPVAGEFWFQETDPATNLLTGTRNAHVDIPGNAVQTFAIGYTPDVGTNSTGVTTALRYKCANGDAAPVFKGVNTMAFSFADTPVPDIIPIGVTPTQDGILRTGGLNSPASWFASAVNIGSSATLGVSALLPAIGGLTSTVCELDGNGVCTGPSASTINVLFQPNVPKTFKITVQSSATVPFDPANNRSALRFEDAGGLRGETSVAVTTQ</sequence>
<comment type="caution">
    <text evidence="3">The sequence shown here is derived from an EMBL/GenBank/DDBJ whole genome shotgun (WGS) entry which is preliminary data.</text>
</comment>
<dbReference type="Proteomes" id="UP000221168">
    <property type="component" value="Unassembled WGS sequence"/>
</dbReference>
<dbReference type="PANTHER" id="PTHR21666">
    <property type="entry name" value="PEPTIDASE-RELATED"/>
    <property type="match status" value="1"/>
</dbReference>
<gene>
    <name evidence="3" type="ORF">CSC94_19485</name>
</gene>
<keyword evidence="1" id="KW-0732">Signal</keyword>
<dbReference type="InterPro" id="IPR011055">
    <property type="entry name" value="Dup_hybrid_motif"/>
</dbReference>
<name>A0A2G1QIH3_9HYPH</name>
<protein>
    <recommendedName>
        <fullName evidence="2">M23ase beta-sheet core domain-containing protein</fullName>
    </recommendedName>
</protein>
<dbReference type="CDD" id="cd12797">
    <property type="entry name" value="M23_peptidase"/>
    <property type="match status" value="1"/>
</dbReference>
<dbReference type="InterPro" id="IPR050570">
    <property type="entry name" value="Cell_wall_metabolism_enzyme"/>
</dbReference>
<evidence type="ECO:0000259" key="2">
    <source>
        <dbReference type="Pfam" id="PF01551"/>
    </source>
</evidence>
<dbReference type="RefSeq" id="WP_099308053.1">
    <property type="nucleotide sequence ID" value="NZ_PDVP01000016.1"/>
</dbReference>
<dbReference type="AlphaFoldDB" id="A0A2G1QIH3"/>
<evidence type="ECO:0000313" key="4">
    <source>
        <dbReference type="Proteomes" id="UP000221168"/>
    </source>
</evidence>
<dbReference type="Gene3D" id="2.70.70.10">
    <property type="entry name" value="Glucose Permease (Domain IIA)"/>
    <property type="match status" value="1"/>
</dbReference>
<dbReference type="InterPro" id="IPR016047">
    <property type="entry name" value="M23ase_b-sheet_dom"/>
</dbReference>
<feature type="chain" id="PRO_5013646039" description="M23ase beta-sheet core domain-containing protein" evidence="1">
    <location>
        <begin position="37"/>
        <end position="645"/>
    </location>
</feature>
<proteinExistence type="predicted"/>
<feature type="domain" description="M23ase beta-sheet core" evidence="2">
    <location>
        <begin position="144"/>
        <end position="250"/>
    </location>
</feature>
<evidence type="ECO:0000256" key="1">
    <source>
        <dbReference type="SAM" id="SignalP"/>
    </source>
</evidence>